<dbReference type="InterPro" id="IPR002110">
    <property type="entry name" value="Ankyrin_rpt"/>
</dbReference>
<keyword evidence="1" id="KW-0677">Repeat</keyword>
<organism evidence="4 5">
    <name type="scientific">Aspergillus keveii</name>
    <dbReference type="NCBI Taxonomy" id="714993"/>
    <lineage>
        <taxon>Eukaryota</taxon>
        <taxon>Fungi</taxon>
        <taxon>Dikarya</taxon>
        <taxon>Ascomycota</taxon>
        <taxon>Pezizomycotina</taxon>
        <taxon>Eurotiomycetes</taxon>
        <taxon>Eurotiomycetidae</taxon>
        <taxon>Eurotiales</taxon>
        <taxon>Aspergillaceae</taxon>
        <taxon>Aspergillus</taxon>
        <taxon>Aspergillus subgen. Nidulantes</taxon>
    </lineage>
</organism>
<dbReference type="Gene3D" id="3.40.50.150">
    <property type="entry name" value="Vaccinia Virus protein VP39"/>
    <property type="match status" value="1"/>
</dbReference>
<evidence type="ECO:0000256" key="1">
    <source>
        <dbReference type="ARBA" id="ARBA00022737"/>
    </source>
</evidence>
<dbReference type="Pfam" id="PF12796">
    <property type="entry name" value="Ank_2"/>
    <property type="match status" value="2"/>
</dbReference>
<name>A0ABR4FLP6_9EURO</name>
<gene>
    <name evidence="4" type="ORF">BJX66DRAFT_344309</name>
</gene>
<dbReference type="PROSITE" id="PS50297">
    <property type="entry name" value="ANK_REP_REGION"/>
    <property type="match status" value="2"/>
</dbReference>
<evidence type="ECO:0000313" key="5">
    <source>
        <dbReference type="Proteomes" id="UP001610563"/>
    </source>
</evidence>
<evidence type="ECO:0000256" key="3">
    <source>
        <dbReference type="PROSITE-ProRule" id="PRU00023"/>
    </source>
</evidence>
<protein>
    <submittedName>
        <fullName evidence="4">Ankyrin repeat-containing domain protein</fullName>
    </submittedName>
</protein>
<dbReference type="Pfam" id="PF13489">
    <property type="entry name" value="Methyltransf_23"/>
    <property type="match status" value="1"/>
</dbReference>
<reference evidence="4 5" key="1">
    <citation type="submission" date="2024-07" db="EMBL/GenBank/DDBJ databases">
        <title>Section-level genome sequencing and comparative genomics of Aspergillus sections Usti and Cavernicolus.</title>
        <authorList>
            <consortium name="Lawrence Berkeley National Laboratory"/>
            <person name="Nybo J.L."/>
            <person name="Vesth T.C."/>
            <person name="Theobald S."/>
            <person name="Frisvad J.C."/>
            <person name="Larsen T.O."/>
            <person name="Kjaerboelling I."/>
            <person name="Rothschild-Mancinelli K."/>
            <person name="Lyhne E.K."/>
            <person name="Kogle M.E."/>
            <person name="Barry K."/>
            <person name="Clum A."/>
            <person name="Na H."/>
            <person name="Ledsgaard L."/>
            <person name="Lin J."/>
            <person name="Lipzen A."/>
            <person name="Kuo A."/>
            <person name="Riley R."/>
            <person name="Mondo S."/>
            <person name="Labutti K."/>
            <person name="Haridas S."/>
            <person name="Pangalinan J."/>
            <person name="Salamov A.A."/>
            <person name="Simmons B.A."/>
            <person name="Magnuson J.K."/>
            <person name="Chen J."/>
            <person name="Drula E."/>
            <person name="Henrissat B."/>
            <person name="Wiebenga A."/>
            <person name="Lubbers R.J."/>
            <person name="Gomes A.C."/>
            <person name="Makela M.R."/>
            <person name="Stajich J."/>
            <person name="Grigoriev I.V."/>
            <person name="Mortensen U.H."/>
            <person name="De Vries R.P."/>
            <person name="Baker S.E."/>
            <person name="Andersen M.R."/>
        </authorList>
    </citation>
    <scope>NUCLEOTIDE SEQUENCE [LARGE SCALE GENOMIC DNA]</scope>
    <source>
        <strain evidence="4 5">CBS 209.92</strain>
    </source>
</reference>
<dbReference type="PANTHER" id="PTHR24198:SF165">
    <property type="entry name" value="ANKYRIN REPEAT-CONTAINING PROTEIN-RELATED"/>
    <property type="match status" value="1"/>
</dbReference>
<dbReference type="SUPFAM" id="SSF53335">
    <property type="entry name" value="S-adenosyl-L-methionine-dependent methyltransferases"/>
    <property type="match status" value="1"/>
</dbReference>
<keyword evidence="5" id="KW-1185">Reference proteome</keyword>
<dbReference type="EMBL" id="JBFTWV010000192">
    <property type="protein sequence ID" value="KAL2784147.1"/>
    <property type="molecule type" value="Genomic_DNA"/>
</dbReference>
<dbReference type="SUPFAM" id="SSF48403">
    <property type="entry name" value="Ankyrin repeat"/>
    <property type="match status" value="1"/>
</dbReference>
<dbReference type="Gene3D" id="1.25.40.20">
    <property type="entry name" value="Ankyrin repeat-containing domain"/>
    <property type="match status" value="1"/>
</dbReference>
<dbReference type="PANTHER" id="PTHR24198">
    <property type="entry name" value="ANKYRIN REPEAT AND PROTEIN KINASE DOMAIN-CONTAINING PROTEIN"/>
    <property type="match status" value="1"/>
</dbReference>
<dbReference type="PROSITE" id="PS50088">
    <property type="entry name" value="ANK_REPEAT"/>
    <property type="match status" value="2"/>
</dbReference>
<sequence>MPGVILDIGTGTGYWAIEAADVHPGAMVVGVDRVLIQPERYMLWIENNGIQFEIYKNADLIRVDRLYGDEPLLSSILEDANKYCAPGVVVEIHDLTVRLKDPKGATAFHQFHRDLKEAYRRDGRTWNLADSYEEMMRRFGFQRVTRVVREIPLSDQRIREEEEVYTEWKSGLAAHAGKLFCEGLGKEPTQAIVEFAEVRNSLAEGIEGKLHIEVVYGVKPAAKPSMSLAYDQSTALHRAVACGDALAVRELLKKGANPNARDYNDQTPLHLAARNKHQQVVKELLSQQHINLNPLEPSGHTPLMCALESGATGVVGLLLETEGVNINPTSPTQRPLLQLAIEAGHIETIKRLLQD</sequence>
<evidence type="ECO:0000313" key="4">
    <source>
        <dbReference type="EMBL" id="KAL2784147.1"/>
    </source>
</evidence>
<evidence type="ECO:0000256" key="2">
    <source>
        <dbReference type="ARBA" id="ARBA00023043"/>
    </source>
</evidence>
<accession>A0ABR4FLP6</accession>
<feature type="repeat" description="ANK" evidence="3">
    <location>
        <begin position="231"/>
        <end position="263"/>
    </location>
</feature>
<dbReference type="InterPro" id="IPR029063">
    <property type="entry name" value="SAM-dependent_MTases_sf"/>
</dbReference>
<dbReference type="CDD" id="cd02440">
    <property type="entry name" value="AdoMet_MTases"/>
    <property type="match status" value="1"/>
</dbReference>
<dbReference type="SMART" id="SM00248">
    <property type="entry name" value="ANK"/>
    <property type="match status" value="3"/>
</dbReference>
<dbReference type="InterPro" id="IPR036770">
    <property type="entry name" value="Ankyrin_rpt-contain_sf"/>
</dbReference>
<keyword evidence="2 3" id="KW-0040">ANK repeat</keyword>
<feature type="repeat" description="ANK" evidence="3">
    <location>
        <begin position="264"/>
        <end position="286"/>
    </location>
</feature>
<proteinExistence type="predicted"/>
<dbReference type="Proteomes" id="UP001610563">
    <property type="component" value="Unassembled WGS sequence"/>
</dbReference>
<comment type="caution">
    <text evidence="4">The sequence shown here is derived from an EMBL/GenBank/DDBJ whole genome shotgun (WGS) entry which is preliminary data.</text>
</comment>